<dbReference type="PANTHER" id="PTHR30081">
    <property type="entry name" value="PROTEIN-EXPORT MEMBRANE PROTEIN SEC"/>
    <property type="match status" value="1"/>
</dbReference>
<evidence type="ECO:0000256" key="1">
    <source>
        <dbReference type="ARBA" id="ARBA00004651"/>
    </source>
</evidence>
<protein>
    <recommendedName>
        <fullName evidence="10">Protein translocase subunit SecD</fullName>
    </recommendedName>
</protein>
<comment type="subunit">
    <text evidence="10">Forms a complex with SecF. Part of the essential Sec protein translocation apparatus which comprises SecA, SecYEG and auxiliary proteins SecDF. Other proteins may also be involved.</text>
</comment>
<evidence type="ECO:0000256" key="6">
    <source>
        <dbReference type="ARBA" id="ARBA00022927"/>
    </source>
</evidence>
<dbReference type="GO" id="GO:0005886">
    <property type="term" value="C:plasma membrane"/>
    <property type="evidence" value="ECO:0007669"/>
    <property type="project" value="UniProtKB-SubCell"/>
</dbReference>
<evidence type="ECO:0000256" key="5">
    <source>
        <dbReference type="ARBA" id="ARBA00022692"/>
    </source>
</evidence>
<dbReference type="InterPro" id="IPR054384">
    <property type="entry name" value="SecDF_P1_head"/>
</dbReference>
<comment type="similarity">
    <text evidence="10">Belongs to the SecD/SecF family. SecD subfamily.</text>
</comment>
<evidence type="ECO:0000259" key="11">
    <source>
        <dbReference type="Pfam" id="PF02355"/>
    </source>
</evidence>
<keyword evidence="9 10" id="KW-0472">Membrane</keyword>
<dbReference type="PANTHER" id="PTHR30081:SF1">
    <property type="entry name" value="PROTEIN TRANSLOCASE SUBUNIT SECD"/>
    <property type="match status" value="1"/>
</dbReference>
<organism evidence="14 15">
    <name type="scientific">Hydrogenothermus marinus</name>
    <dbReference type="NCBI Taxonomy" id="133270"/>
    <lineage>
        <taxon>Bacteria</taxon>
        <taxon>Pseudomonadati</taxon>
        <taxon>Aquificota</taxon>
        <taxon>Aquificia</taxon>
        <taxon>Aquificales</taxon>
        <taxon>Hydrogenothermaceae</taxon>
        <taxon>Hydrogenothermus</taxon>
    </lineage>
</organism>
<dbReference type="Pfam" id="PF07549">
    <property type="entry name" value="Sec_GG"/>
    <property type="match status" value="1"/>
</dbReference>
<evidence type="ECO:0000256" key="8">
    <source>
        <dbReference type="ARBA" id="ARBA00023010"/>
    </source>
</evidence>
<dbReference type="Pfam" id="PF22599">
    <property type="entry name" value="SecDF_P1_head"/>
    <property type="match status" value="1"/>
</dbReference>
<dbReference type="Gene3D" id="3.30.70.3400">
    <property type="match status" value="2"/>
</dbReference>
<dbReference type="GO" id="GO:0006605">
    <property type="term" value="P:protein targeting"/>
    <property type="evidence" value="ECO:0007669"/>
    <property type="project" value="UniProtKB-UniRule"/>
</dbReference>
<feature type="domain" description="Protein translocase subunit SecDF P1" evidence="12">
    <location>
        <begin position="135"/>
        <end position="193"/>
    </location>
</feature>
<dbReference type="RefSeq" id="WP_121923674.1">
    <property type="nucleotide sequence ID" value="NZ_REFO01000016.1"/>
</dbReference>
<proteinExistence type="inferred from homology"/>
<dbReference type="FunFam" id="3.30.1360.200:FF:000002">
    <property type="entry name" value="Preprotein translocase subunit SecD"/>
    <property type="match status" value="1"/>
</dbReference>
<dbReference type="Gene3D" id="3.30.1360.200">
    <property type="match status" value="1"/>
</dbReference>
<evidence type="ECO:0000259" key="13">
    <source>
        <dbReference type="Pfam" id="PF22599"/>
    </source>
</evidence>
<dbReference type="NCBIfam" id="TIGR01129">
    <property type="entry name" value="secD"/>
    <property type="match status" value="1"/>
</dbReference>
<evidence type="ECO:0000259" key="12">
    <source>
        <dbReference type="Pfam" id="PF21760"/>
    </source>
</evidence>
<feature type="domain" description="Protein export membrane protein SecD/SecF C-terminal" evidence="11">
    <location>
        <begin position="337"/>
        <end position="499"/>
    </location>
</feature>
<dbReference type="InterPro" id="IPR048634">
    <property type="entry name" value="SecD_SecF_C"/>
</dbReference>
<feature type="transmembrane region" description="Helical" evidence="10">
    <location>
        <begin position="378"/>
        <end position="398"/>
    </location>
</feature>
<gene>
    <name evidence="10" type="primary">secD</name>
    <name evidence="14" type="ORF">CLV39_1574</name>
</gene>
<keyword evidence="6 10" id="KW-0653">Protein transport</keyword>
<keyword evidence="5 10" id="KW-0812">Transmembrane</keyword>
<name>A0A3M0B655_9AQUI</name>
<evidence type="ECO:0000313" key="15">
    <source>
        <dbReference type="Proteomes" id="UP000280842"/>
    </source>
</evidence>
<dbReference type="EMBL" id="REFO01000016">
    <property type="protein sequence ID" value="RMA92527.1"/>
    <property type="molecule type" value="Genomic_DNA"/>
</dbReference>
<dbReference type="Pfam" id="PF21760">
    <property type="entry name" value="SecD_1st"/>
    <property type="match status" value="1"/>
</dbReference>
<comment type="function">
    <text evidence="10">Part of the Sec protein translocase complex. Interacts with the SecYEG preprotein conducting channel. SecDF uses the proton motive force (PMF) to complete protein translocation after the ATP-dependent function of SecA.</text>
</comment>
<keyword evidence="3 10" id="KW-1003">Cell membrane</keyword>
<dbReference type="InterPro" id="IPR022813">
    <property type="entry name" value="SecD/SecF_arch_bac"/>
</dbReference>
<evidence type="ECO:0000256" key="3">
    <source>
        <dbReference type="ARBA" id="ARBA00022475"/>
    </source>
</evidence>
<dbReference type="NCBIfam" id="TIGR00916">
    <property type="entry name" value="2A0604s01"/>
    <property type="match status" value="1"/>
</dbReference>
<evidence type="ECO:0000313" key="14">
    <source>
        <dbReference type="EMBL" id="RMA92527.1"/>
    </source>
</evidence>
<evidence type="ECO:0000256" key="2">
    <source>
        <dbReference type="ARBA" id="ARBA00022448"/>
    </source>
</evidence>
<feature type="domain" description="SecDF P1 head subdomain" evidence="13">
    <location>
        <begin position="229"/>
        <end position="332"/>
    </location>
</feature>
<dbReference type="Gene3D" id="1.20.1640.10">
    <property type="entry name" value="Multidrug efflux transporter AcrB transmembrane domain"/>
    <property type="match status" value="1"/>
</dbReference>
<keyword evidence="2 10" id="KW-0813">Transport</keyword>
<dbReference type="GO" id="GO:0043952">
    <property type="term" value="P:protein transport by the Sec complex"/>
    <property type="evidence" value="ECO:0007669"/>
    <property type="project" value="UniProtKB-UniRule"/>
</dbReference>
<dbReference type="PRINTS" id="PR00702">
    <property type="entry name" value="ACRIFLAVINRP"/>
</dbReference>
<dbReference type="SUPFAM" id="SSF82866">
    <property type="entry name" value="Multidrug efflux transporter AcrB transmembrane domain"/>
    <property type="match status" value="1"/>
</dbReference>
<dbReference type="HAMAP" id="MF_01463_B">
    <property type="entry name" value="SecD_B"/>
    <property type="match status" value="1"/>
</dbReference>
<dbReference type="InterPro" id="IPR001036">
    <property type="entry name" value="Acrflvin-R"/>
</dbReference>
<dbReference type="Proteomes" id="UP000280842">
    <property type="component" value="Unassembled WGS sequence"/>
</dbReference>
<sequence>MKFKENIKFKLSLIFILTVVALYFIFSKPVKLGLDLQGGMSITLQVDVNKVIELKYQNLAKDIENILTKNGIKVLEAKAEGTKGVVITLLDPTKLEKALNILREENPVIDVNTQNGALFVKFKEWEIKKIKDQTVKQAIETLRNRIDEFGTLNPNIARKGEDRILVELPGVVDPERAKAIIGRTAQLEIKEVVDTAFSKEELLKKYPNGIPEGTEILEGVEQKIQGKKIKEWYLVKKEPIITGDMLKDARATIDNRGKPAVNFELTSEGADKFGEATAKMIGKRLAIVLDNKVMSAPVVRSRISASGQITGDFTSEEAADLAIVLRAGALPAPVYILEESVIGPTLGKESIEKTVKAGIAALILVGIFMIWRYAISGFISIIALFFNGLFLWAAMVALDVTLTLPGIAGIILNIGMAVDANVIIFERIKEELRKGMTLRVAIEEGFKRAWDAIFDAQVTTLIAAFVLFQFGTGPLKGFAATLSIGTIISIFTALYLTKVFIDLILGGKKQLKYAF</sequence>
<dbReference type="AlphaFoldDB" id="A0A3M0B655"/>
<dbReference type="Pfam" id="PF02355">
    <property type="entry name" value="SecD_SecF_C"/>
    <property type="match status" value="1"/>
</dbReference>
<comment type="subcellular location">
    <subcellularLocation>
        <location evidence="1 10">Cell membrane</location>
        <topology evidence="1 10">Multi-pass membrane protein</topology>
    </subcellularLocation>
</comment>
<comment type="caution">
    <text evidence="10">Lacks conserved residue(s) required for the propagation of feature annotation.</text>
</comment>
<feature type="transmembrane region" description="Helical" evidence="10">
    <location>
        <begin position="449"/>
        <end position="470"/>
    </location>
</feature>
<keyword evidence="8 10" id="KW-0811">Translocation</keyword>
<keyword evidence="7 10" id="KW-1133">Transmembrane helix</keyword>
<dbReference type="InterPro" id="IPR055344">
    <property type="entry name" value="SecD_SecF_C_bact"/>
</dbReference>
<evidence type="ECO:0000256" key="4">
    <source>
        <dbReference type="ARBA" id="ARBA00022519"/>
    </source>
</evidence>
<dbReference type="InterPro" id="IPR048631">
    <property type="entry name" value="SecD_1st"/>
</dbReference>
<comment type="caution">
    <text evidence="14">The sequence shown here is derived from an EMBL/GenBank/DDBJ whole genome shotgun (WGS) entry which is preliminary data.</text>
</comment>
<dbReference type="GO" id="GO:0065002">
    <property type="term" value="P:intracellular protein transmembrane transport"/>
    <property type="evidence" value="ECO:0007669"/>
    <property type="project" value="UniProtKB-UniRule"/>
</dbReference>
<keyword evidence="15" id="KW-1185">Reference proteome</keyword>
<dbReference type="InterPro" id="IPR005791">
    <property type="entry name" value="SecD"/>
</dbReference>
<accession>A0A3M0B655</accession>
<dbReference type="OrthoDB" id="9805019at2"/>
<feature type="transmembrane region" description="Helical" evidence="10">
    <location>
        <begin position="482"/>
        <end position="505"/>
    </location>
</feature>
<reference evidence="14 15" key="1">
    <citation type="submission" date="2018-10" db="EMBL/GenBank/DDBJ databases">
        <title>Genomic Encyclopedia of Archaeal and Bacterial Type Strains, Phase II (KMG-II): from individual species to whole genera.</title>
        <authorList>
            <person name="Goeker M."/>
        </authorList>
    </citation>
    <scope>NUCLEOTIDE SEQUENCE [LARGE SCALE GENOMIC DNA]</scope>
    <source>
        <strain evidence="14 15">VM1</strain>
    </source>
</reference>
<dbReference type="InterPro" id="IPR022646">
    <property type="entry name" value="SecD/SecF_CS"/>
</dbReference>
<evidence type="ECO:0000256" key="7">
    <source>
        <dbReference type="ARBA" id="ARBA00022989"/>
    </source>
</evidence>
<feature type="transmembrane region" description="Helical" evidence="10">
    <location>
        <begin position="404"/>
        <end position="428"/>
    </location>
</feature>
<dbReference type="GO" id="GO:0015450">
    <property type="term" value="F:protein-transporting ATPase activity"/>
    <property type="evidence" value="ECO:0007669"/>
    <property type="project" value="InterPro"/>
</dbReference>
<feature type="transmembrane region" description="Helical" evidence="10">
    <location>
        <begin position="354"/>
        <end position="371"/>
    </location>
</feature>
<keyword evidence="4" id="KW-0997">Cell inner membrane</keyword>
<evidence type="ECO:0000256" key="9">
    <source>
        <dbReference type="ARBA" id="ARBA00023136"/>
    </source>
</evidence>
<evidence type="ECO:0000256" key="10">
    <source>
        <dbReference type="HAMAP-Rule" id="MF_01463"/>
    </source>
</evidence>
<dbReference type="FunFam" id="1.20.1640.10:FF:000004">
    <property type="entry name" value="Protein translocase subunit SecD"/>
    <property type="match status" value="1"/>
</dbReference>